<evidence type="ECO:0000313" key="8">
    <source>
        <dbReference type="EMBL" id="SKC76626.1"/>
    </source>
</evidence>
<feature type="transmembrane region" description="Helical" evidence="7">
    <location>
        <begin position="65"/>
        <end position="84"/>
    </location>
</feature>
<keyword evidence="9" id="KW-1185">Reference proteome</keyword>
<evidence type="ECO:0000256" key="2">
    <source>
        <dbReference type="ARBA" id="ARBA00011006"/>
    </source>
</evidence>
<accession>A0A1T5LKY4</accession>
<gene>
    <name evidence="8" type="ORF">SAMN06296058_2688</name>
</gene>
<dbReference type="InterPro" id="IPR007341">
    <property type="entry name" value="Transgly_assoc"/>
</dbReference>
<name>A0A1T5LKY4_9GAMM</name>
<dbReference type="OrthoDB" id="9811343at2"/>
<dbReference type="GO" id="GO:0005886">
    <property type="term" value="C:plasma membrane"/>
    <property type="evidence" value="ECO:0007669"/>
    <property type="project" value="UniProtKB-SubCell"/>
</dbReference>
<keyword evidence="6 7" id="KW-0472">Membrane</keyword>
<dbReference type="RefSeq" id="WP_079725019.1">
    <property type="nucleotide sequence ID" value="NZ_BMCL01000001.1"/>
</dbReference>
<dbReference type="PANTHER" id="PTHR33884">
    <property type="entry name" value="UPF0410 PROTEIN YMGE"/>
    <property type="match status" value="1"/>
</dbReference>
<keyword evidence="5 7" id="KW-1133">Transmembrane helix</keyword>
<keyword evidence="3" id="KW-1003">Cell membrane</keyword>
<keyword evidence="4 7" id="KW-0812">Transmembrane</keyword>
<feature type="transmembrane region" description="Helical" evidence="7">
    <location>
        <begin position="6"/>
        <end position="23"/>
    </location>
</feature>
<evidence type="ECO:0000256" key="3">
    <source>
        <dbReference type="ARBA" id="ARBA00022475"/>
    </source>
</evidence>
<sequence length="91" mass="9621">MEEIFGGGILWTLLIGFIAGLLARALKPGDDKLSWFWTIVLGVAGALLAWYIGGAVGWYGPGEPAGFIASVVGAIVLLFLYGLVRKKRAVA</sequence>
<evidence type="ECO:0000313" key="9">
    <source>
        <dbReference type="Proteomes" id="UP000190341"/>
    </source>
</evidence>
<evidence type="ECO:0000256" key="6">
    <source>
        <dbReference type="ARBA" id="ARBA00023136"/>
    </source>
</evidence>
<dbReference type="STRING" id="428993.SAMN06296058_2688"/>
<reference evidence="8 9" key="1">
    <citation type="submission" date="2017-02" db="EMBL/GenBank/DDBJ databases">
        <authorList>
            <person name="Peterson S.W."/>
        </authorList>
    </citation>
    <scope>NUCLEOTIDE SEQUENCE [LARGE SCALE GENOMIC DNA]</scope>
    <source>
        <strain evidence="8 9">P15</strain>
    </source>
</reference>
<comment type="subcellular location">
    <subcellularLocation>
        <location evidence="1">Cell membrane</location>
        <topology evidence="1">Multi-pass membrane protein</topology>
    </subcellularLocation>
</comment>
<dbReference type="AlphaFoldDB" id="A0A1T5LKY4"/>
<dbReference type="Pfam" id="PF04226">
    <property type="entry name" value="Transgly_assoc"/>
    <property type="match status" value="1"/>
</dbReference>
<evidence type="ECO:0000256" key="4">
    <source>
        <dbReference type="ARBA" id="ARBA00022692"/>
    </source>
</evidence>
<protein>
    <submittedName>
        <fullName evidence="8">Uncharacterized membrane protein YeaQ/YmgE, transglycosylase-associated protein family</fullName>
    </submittedName>
</protein>
<evidence type="ECO:0000256" key="7">
    <source>
        <dbReference type="SAM" id="Phobius"/>
    </source>
</evidence>
<evidence type="ECO:0000256" key="1">
    <source>
        <dbReference type="ARBA" id="ARBA00004651"/>
    </source>
</evidence>
<feature type="transmembrane region" description="Helical" evidence="7">
    <location>
        <begin position="35"/>
        <end position="59"/>
    </location>
</feature>
<evidence type="ECO:0000256" key="5">
    <source>
        <dbReference type="ARBA" id="ARBA00022989"/>
    </source>
</evidence>
<comment type="similarity">
    <text evidence="2">Belongs to the UPF0410 family.</text>
</comment>
<dbReference type="Proteomes" id="UP000190341">
    <property type="component" value="Unassembled WGS sequence"/>
</dbReference>
<dbReference type="PANTHER" id="PTHR33884:SF7">
    <property type="entry name" value="BSL8023 PROTEIN"/>
    <property type="match status" value="1"/>
</dbReference>
<dbReference type="EMBL" id="FUZV01000002">
    <property type="protein sequence ID" value="SKC76626.1"/>
    <property type="molecule type" value="Genomic_DNA"/>
</dbReference>
<organism evidence="8 9">
    <name type="scientific">Pseudoxanthomonas indica</name>
    <dbReference type="NCBI Taxonomy" id="428993"/>
    <lineage>
        <taxon>Bacteria</taxon>
        <taxon>Pseudomonadati</taxon>
        <taxon>Pseudomonadota</taxon>
        <taxon>Gammaproteobacteria</taxon>
        <taxon>Lysobacterales</taxon>
        <taxon>Lysobacteraceae</taxon>
        <taxon>Pseudoxanthomonas</taxon>
    </lineage>
</organism>
<proteinExistence type="inferred from homology"/>